<accession>A0ABU9IZ04</accession>
<dbReference type="PANTHER" id="PTHR43876:SF25">
    <property type="entry name" value="MONOOXYGENASE NMA2164"/>
    <property type="match status" value="1"/>
</dbReference>
<comment type="cofactor">
    <cofactor evidence="1">
        <name>FAD</name>
        <dbReference type="ChEBI" id="CHEBI:57692"/>
    </cofactor>
</comment>
<dbReference type="Pfam" id="PF01494">
    <property type="entry name" value="FAD_binding_3"/>
    <property type="match status" value="1"/>
</dbReference>
<comment type="caution">
    <text evidence="9">The sequence shown here is derived from an EMBL/GenBank/DDBJ whole genome shotgun (WGS) entry which is preliminary data.</text>
</comment>
<protein>
    <submittedName>
        <fullName evidence="9">5-demethoxyubiquinol-8 5-hydroxylase UbiM</fullName>
    </submittedName>
</protein>
<gene>
    <name evidence="9" type="primary">ubiM</name>
    <name evidence="9" type="ORF">AAD027_07375</name>
</gene>
<dbReference type="PANTHER" id="PTHR43876">
    <property type="entry name" value="UBIQUINONE BIOSYNTHESIS MONOOXYGENASE COQ6, MITOCHONDRIAL"/>
    <property type="match status" value="1"/>
</dbReference>
<comment type="similarity">
    <text evidence="3">Belongs to the UbiH/COQ6 family.</text>
</comment>
<evidence type="ECO:0000256" key="3">
    <source>
        <dbReference type="ARBA" id="ARBA00005349"/>
    </source>
</evidence>
<evidence type="ECO:0000313" key="9">
    <source>
        <dbReference type="EMBL" id="MEL1264189.1"/>
    </source>
</evidence>
<comment type="pathway">
    <text evidence="2">Cofactor biosynthesis; ubiquinone biosynthesis.</text>
</comment>
<dbReference type="InterPro" id="IPR051205">
    <property type="entry name" value="UbiH/COQ6_monooxygenase"/>
</dbReference>
<proteinExistence type="inferred from homology"/>
<dbReference type="PRINTS" id="PR00420">
    <property type="entry name" value="RNGMNOXGNASE"/>
</dbReference>
<keyword evidence="4" id="KW-0285">Flavoprotein</keyword>
<name>A0ABU9IZ04_9GAMM</name>
<evidence type="ECO:0000256" key="5">
    <source>
        <dbReference type="ARBA" id="ARBA00022827"/>
    </source>
</evidence>
<dbReference type="NCBIfam" id="NF006593">
    <property type="entry name" value="PRK09126.1"/>
    <property type="match status" value="1"/>
</dbReference>
<dbReference type="EMBL" id="JBBWWT010000002">
    <property type="protein sequence ID" value="MEL1264189.1"/>
    <property type="molecule type" value="Genomic_DNA"/>
</dbReference>
<dbReference type="InterPro" id="IPR036188">
    <property type="entry name" value="FAD/NAD-bd_sf"/>
</dbReference>
<organism evidence="9 10">
    <name type="scientific">Pseudoxanthomonas putridarboris</name>
    <dbReference type="NCBI Taxonomy" id="752605"/>
    <lineage>
        <taxon>Bacteria</taxon>
        <taxon>Pseudomonadati</taxon>
        <taxon>Pseudomonadota</taxon>
        <taxon>Gammaproteobacteria</taxon>
        <taxon>Lysobacterales</taxon>
        <taxon>Lysobacteraceae</taxon>
        <taxon>Pseudoxanthomonas</taxon>
    </lineage>
</organism>
<evidence type="ECO:0000256" key="4">
    <source>
        <dbReference type="ARBA" id="ARBA00022630"/>
    </source>
</evidence>
<dbReference type="RefSeq" id="WP_341725361.1">
    <property type="nucleotide sequence ID" value="NZ_JBBWWT010000002.1"/>
</dbReference>
<evidence type="ECO:0000256" key="2">
    <source>
        <dbReference type="ARBA" id="ARBA00004749"/>
    </source>
</evidence>
<dbReference type="Gene3D" id="3.50.50.60">
    <property type="entry name" value="FAD/NAD(P)-binding domain"/>
    <property type="match status" value="2"/>
</dbReference>
<sequence>MHHDVVIVGAGPVGLCLARAFGDLSLRVALVERQPRAAIMAPAFDGREIALTHASMRLLRDLGIWKHLPPAELSPLRAARVMDGESPHAVQVDAALAGKSRLGMLVPNHRIREAAWQAVRDMLHLDLFDDARVQSVHTTDASACLVLGDGMRLQAPLLIAADSRFSETRRAMGIGADQHDFGKSMLVCRMRHERPNEGTAWEWFGHGQTLALLPLQAHLSSTVVTLPDGEARHLLRLPVDEFADEMERRFHHRLGAMQLESSRHVYPLVAVYARRFVGRRFALAGDAAVGMHPVTAHGFNLGLASVERLADLARDALARHGDLGAPRLLARYERRHRQGTRPLYLATRAIVDLYTNDHAPARLLRENVLRMGSRLLPFRRAMAAALVDESPADVPAWRRLRDGLAHLRPG</sequence>
<dbReference type="SUPFAM" id="SSF51905">
    <property type="entry name" value="FAD/NAD(P)-binding domain"/>
    <property type="match status" value="1"/>
</dbReference>
<evidence type="ECO:0000313" key="10">
    <source>
        <dbReference type="Proteomes" id="UP001459204"/>
    </source>
</evidence>
<evidence type="ECO:0000256" key="1">
    <source>
        <dbReference type="ARBA" id="ARBA00001974"/>
    </source>
</evidence>
<evidence type="ECO:0000256" key="6">
    <source>
        <dbReference type="ARBA" id="ARBA00023002"/>
    </source>
</evidence>
<keyword evidence="6" id="KW-0560">Oxidoreductase</keyword>
<feature type="domain" description="FAD-binding" evidence="8">
    <location>
        <begin position="4"/>
        <end position="336"/>
    </location>
</feature>
<evidence type="ECO:0000259" key="8">
    <source>
        <dbReference type="Pfam" id="PF01494"/>
    </source>
</evidence>
<keyword evidence="7" id="KW-0503">Monooxygenase</keyword>
<dbReference type="InterPro" id="IPR010971">
    <property type="entry name" value="UbiH/COQ6"/>
</dbReference>
<reference evidence="9 10" key="1">
    <citation type="submission" date="2024-04" db="EMBL/GenBank/DDBJ databases">
        <title>Draft genome sequence of Pseudoxanthomonas putridarboris WD12.</title>
        <authorList>
            <person name="Oh J."/>
        </authorList>
    </citation>
    <scope>NUCLEOTIDE SEQUENCE [LARGE SCALE GENOMIC DNA]</scope>
    <source>
        <strain evidence="9 10">WD12</strain>
    </source>
</reference>
<dbReference type="InterPro" id="IPR002938">
    <property type="entry name" value="FAD-bd"/>
</dbReference>
<dbReference type="Proteomes" id="UP001459204">
    <property type="component" value="Unassembled WGS sequence"/>
</dbReference>
<keyword evidence="5" id="KW-0274">FAD</keyword>
<evidence type="ECO:0000256" key="7">
    <source>
        <dbReference type="ARBA" id="ARBA00023033"/>
    </source>
</evidence>
<keyword evidence="10" id="KW-1185">Reference proteome</keyword>
<dbReference type="NCBIfam" id="TIGR01988">
    <property type="entry name" value="Ubi-OHases"/>
    <property type="match status" value="1"/>
</dbReference>